<comment type="catalytic activity">
    <reaction evidence="9">
        <text>L-histidyl-glycine(out) = L-histidyl-glycine(in)</text>
        <dbReference type="Rhea" id="RHEA:79395"/>
        <dbReference type="ChEBI" id="CHEBI:229957"/>
    </reaction>
</comment>
<feature type="transmembrane region" description="Helical" evidence="25">
    <location>
        <begin position="119"/>
        <end position="137"/>
    </location>
</feature>
<dbReference type="InterPro" id="IPR011701">
    <property type="entry name" value="MFS"/>
</dbReference>
<reference evidence="27 28" key="1">
    <citation type="journal article" date="2009" name="Infect. Immun.">
        <title>Comparative genomics reveal extensive transposon-mediated genomic plasticity and diversity among potential effector proteins within the genus Coxiella.</title>
        <authorList>
            <person name="Beare P.A."/>
            <person name="Unsworth N."/>
            <person name="Andoh M."/>
            <person name="Voth D.E."/>
            <person name="Omsland A."/>
            <person name="Gilk S.D."/>
            <person name="Williams K.P."/>
            <person name="Sobral B.W."/>
            <person name="Kupko J.J.III."/>
            <person name="Porcella S.F."/>
            <person name="Samuel J.E."/>
            <person name="Heinzen R.A."/>
        </authorList>
    </citation>
    <scope>NUCLEOTIDE SEQUENCE [LARGE SCALE GENOMIC DNA]</scope>
    <source>
        <strain evidence="27 28">Dugway 5J108-111</strain>
    </source>
</reference>
<proteinExistence type="inferred from homology"/>
<feature type="transmembrane region" description="Helical" evidence="25">
    <location>
        <begin position="302"/>
        <end position="321"/>
    </location>
</feature>
<dbReference type="PROSITE" id="PS50850">
    <property type="entry name" value="MFS"/>
    <property type="match status" value="1"/>
</dbReference>
<feature type="transmembrane region" description="Helical" evidence="25">
    <location>
        <begin position="406"/>
        <end position="427"/>
    </location>
</feature>
<keyword evidence="4 25" id="KW-0812">Transmembrane</keyword>
<keyword evidence="7" id="KW-0458">Lysosome</keyword>
<evidence type="ECO:0000256" key="16">
    <source>
        <dbReference type="ARBA" id="ARBA00044900"/>
    </source>
</evidence>
<accession>A9KCP5</accession>
<dbReference type="PANTHER" id="PTHR23512">
    <property type="entry name" value="MAJOR FACILITATOR SUPERFAMILY DOMAIN-CONTAINING PROTEIN 1"/>
    <property type="match status" value="1"/>
</dbReference>
<evidence type="ECO:0000313" key="27">
    <source>
        <dbReference type="EMBL" id="ABS77206.1"/>
    </source>
</evidence>
<dbReference type="InterPro" id="IPR036259">
    <property type="entry name" value="MFS_trans_sf"/>
</dbReference>
<evidence type="ECO:0000256" key="10">
    <source>
        <dbReference type="ARBA" id="ARBA00044881"/>
    </source>
</evidence>
<evidence type="ECO:0000256" key="18">
    <source>
        <dbReference type="ARBA" id="ARBA00044912"/>
    </source>
</evidence>
<dbReference type="HOGENOM" id="CLU_001265_62_1_6"/>
<dbReference type="EMBL" id="CP000733">
    <property type="protein sequence ID" value="ABS77206.1"/>
    <property type="molecule type" value="Genomic_DNA"/>
</dbReference>
<evidence type="ECO:0000256" key="13">
    <source>
        <dbReference type="ARBA" id="ARBA00044893"/>
    </source>
</evidence>
<feature type="domain" description="Major facilitator superfamily (MFS) profile" evidence="26">
    <location>
        <begin position="25"/>
        <end position="432"/>
    </location>
</feature>
<comment type="catalytic activity">
    <reaction evidence="15">
        <text>L-arginyl-L-alpha-amino acid(out) = L-arginyl-L-alpha-amino acid(in)</text>
        <dbReference type="Rhea" id="RHEA:79371"/>
        <dbReference type="ChEBI" id="CHEBI:84315"/>
    </reaction>
</comment>
<feature type="transmembrane region" description="Helical" evidence="25">
    <location>
        <begin position="327"/>
        <end position="349"/>
    </location>
</feature>
<feature type="transmembrane region" description="Helical" evidence="25">
    <location>
        <begin position="149"/>
        <end position="171"/>
    </location>
</feature>
<evidence type="ECO:0000256" key="1">
    <source>
        <dbReference type="ARBA" id="ARBA00004155"/>
    </source>
</evidence>
<organism evidence="27 28">
    <name type="scientific">Coxiella burnetii (strain Dugway 5J108-111)</name>
    <dbReference type="NCBI Taxonomy" id="434922"/>
    <lineage>
        <taxon>Bacteria</taxon>
        <taxon>Pseudomonadati</taxon>
        <taxon>Pseudomonadota</taxon>
        <taxon>Gammaproteobacteria</taxon>
        <taxon>Legionellales</taxon>
        <taxon>Coxiellaceae</taxon>
        <taxon>Coxiella</taxon>
    </lineage>
</organism>
<name>A9KCP5_COXBN</name>
<evidence type="ECO:0000256" key="15">
    <source>
        <dbReference type="ARBA" id="ARBA00044899"/>
    </source>
</evidence>
<evidence type="ECO:0000259" key="26">
    <source>
        <dbReference type="PROSITE" id="PS50850"/>
    </source>
</evidence>
<evidence type="ECO:0000256" key="20">
    <source>
        <dbReference type="ARBA" id="ARBA00044924"/>
    </source>
</evidence>
<evidence type="ECO:0000256" key="23">
    <source>
        <dbReference type="ARBA" id="ARBA00045709"/>
    </source>
</evidence>
<evidence type="ECO:0000256" key="3">
    <source>
        <dbReference type="ARBA" id="ARBA00022448"/>
    </source>
</evidence>
<evidence type="ECO:0000256" key="7">
    <source>
        <dbReference type="ARBA" id="ARBA00023228"/>
    </source>
</evidence>
<dbReference type="Pfam" id="PF07690">
    <property type="entry name" value="MFS_1"/>
    <property type="match status" value="1"/>
</dbReference>
<evidence type="ECO:0000256" key="2">
    <source>
        <dbReference type="ARBA" id="ARBA00008335"/>
    </source>
</evidence>
<evidence type="ECO:0000256" key="8">
    <source>
        <dbReference type="ARBA" id="ARBA00044876"/>
    </source>
</evidence>
<keyword evidence="5 25" id="KW-1133">Transmembrane helix</keyword>
<evidence type="ECO:0000256" key="12">
    <source>
        <dbReference type="ARBA" id="ARBA00044891"/>
    </source>
</evidence>
<dbReference type="RefSeq" id="WP_011997116.1">
    <property type="nucleotide sequence ID" value="NC_009727.1"/>
</dbReference>
<feature type="transmembrane region" description="Helical" evidence="25">
    <location>
        <begin position="57"/>
        <end position="74"/>
    </location>
</feature>
<evidence type="ECO:0000256" key="19">
    <source>
        <dbReference type="ARBA" id="ARBA00044919"/>
    </source>
</evidence>
<dbReference type="InterPro" id="IPR020846">
    <property type="entry name" value="MFS_dom"/>
</dbReference>
<comment type="catalytic activity">
    <reaction evidence="10">
        <text>L-alpha-aminoacyl-L-arginine(out) = L-alpha-aminoacyl-L-arginine(in)</text>
        <dbReference type="Rhea" id="RHEA:79367"/>
        <dbReference type="ChEBI" id="CHEBI:229968"/>
    </reaction>
</comment>
<comment type="catalytic activity">
    <reaction evidence="17">
        <text>L-arginyl-glycine(out) = L-arginyl-glycine(in)</text>
        <dbReference type="Rhea" id="RHEA:79391"/>
        <dbReference type="ChEBI" id="CHEBI:229955"/>
    </reaction>
</comment>
<evidence type="ECO:0000256" key="24">
    <source>
        <dbReference type="ARBA" id="ARBA00046376"/>
    </source>
</evidence>
<evidence type="ECO:0000256" key="4">
    <source>
        <dbReference type="ARBA" id="ARBA00022692"/>
    </source>
</evidence>
<dbReference type="PANTHER" id="PTHR23512:SF3">
    <property type="entry name" value="MAJOR FACILITATOR SUPERFAMILY DOMAIN-CONTAINING PROTEIN 1"/>
    <property type="match status" value="1"/>
</dbReference>
<evidence type="ECO:0000256" key="11">
    <source>
        <dbReference type="ARBA" id="ARBA00044884"/>
    </source>
</evidence>
<feature type="transmembrane region" description="Helical" evidence="25">
    <location>
        <begin position="361"/>
        <end position="386"/>
    </location>
</feature>
<evidence type="ECO:0000256" key="22">
    <source>
        <dbReference type="ARBA" id="ARBA00045018"/>
    </source>
</evidence>
<comment type="catalytic activity">
    <reaction evidence="8">
        <text>L-lysyl-L-alanine(out) = L-lysyl-L-alanine(in)</text>
        <dbReference type="Rhea" id="RHEA:79399"/>
        <dbReference type="ChEBI" id="CHEBI:229954"/>
    </reaction>
</comment>
<dbReference type="GO" id="GO:0005765">
    <property type="term" value="C:lysosomal membrane"/>
    <property type="evidence" value="ECO:0007669"/>
    <property type="project" value="UniProtKB-SubCell"/>
</dbReference>
<evidence type="ECO:0000256" key="17">
    <source>
        <dbReference type="ARBA" id="ARBA00044903"/>
    </source>
</evidence>
<protein>
    <recommendedName>
        <fullName evidence="21">Lysosomal dipeptide transporter MFSD1</fullName>
    </recommendedName>
    <alternativeName>
        <fullName evidence="22">Major facilitator superfamily domain-containing protein 1</fullName>
    </alternativeName>
</protein>
<evidence type="ECO:0000256" key="6">
    <source>
        <dbReference type="ARBA" id="ARBA00023136"/>
    </source>
</evidence>
<dbReference type="AlphaFoldDB" id="A9KCP5"/>
<comment type="subcellular location">
    <subcellularLocation>
        <location evidence="1">Lysosome membrane</location>
        <topology evidence="1">Multi-pass membrane protein</topology>
    </subcellularLocation>
</comment>
<comment type="subunit">
    <text evidence="24">Homodimer. Interacts with lysosomal protein GLMP (via lumenal domain); the interaction starts while both proteins are still in the endoplasmic reticulum and is required for stabilization of MFSD1 in lysosomes but has no direct effect on its targeting to lysosomes or transporter activity.</text>
</comment>
<evidence type="ECO:0000256" key="25">
    <source>
        <dbReference type="SAM" id="Phobius"/>
    </source>
</evidence>
<keyword evidence="3" id="KW-0813">Transport</keyword>
<comment type="catalytic activity">
    <reaction evidence="18">
        <text>L-histidyl-L-alpha-amino acid(out) = L-histidyl-L-alpha-amino acid(in)</text>
        <dbReference type="Rhea" id="RHEA:79379"/>
        <dbReference type="ChEBI" id="CHEBI:229964"/>
    </reaction>
</comment>
<dbReference type="KEGG" id="cbd:CBUD_1497"/>
<comment type="catalytic activity">
    <reaction evidence="19">
        <text>L-alanyl-L-lysine(out) = L-alanyl-L-lysine(in)</text>
        <dbReference type="Rhea" id="RHEA:79415"/>
        <dbReference type="ChEBI" id="CHEBI:192470"/>
    </reaction>
</comment>
<comment type="similarity">
    <text evidence="2">Belongs to the major facilitator superfamily.</text>
</comment>
<comment type="catalytic activity">
    <reaction evidence="14">
        <text>L-aspartyl-L-lysine(out) = L-aspartyl-L-lysine(in)</text>
        <dbReference type="Rhea" id="RHEA:79411"/>
        <dbReference type="ChEBI" id="CHEBI:229953"/>
    </reaction>
</comment>
<dbReference type="Gene3D" id="1.20.1250.20">
    <property type="entry name" value="MFS general substrate transporter like domains"/>
    <property type="match status" value="2"/>
</dbReference>
<comment type="catalytic activity">
    <reaction evidence="20">
        <text>L-lysyl-glycine(out) = L-lysyl-glycine(in)</text>
        <dbReference type="Rhea" id="RHEA:79407"/>
        <dbReference type="ChEBI" id="CHEBI:191202"/>
    </reaction>
</comment>
<comment type="function">
    <text evidence="23">Lysosomal dipeptide uniporter that selectively exports lysine, arginine or histidine-containing dipeptides with a net positive charge from the lysosome lumen into the cytosol. Could play a role in a specific type of protein O-glycosylation indirectly regulating macrophages migration and tissue invasion. Also essential for liver homeostasis.</text>
</comment>
<evidence type="ECO:0000256" key="9">
    <source>
        <dbReference type="ARBA" id="ARBA00044878"/>
    </source>
</evidence>
<comment type="catalytic activity">
    <reaction evidence="13">
        <text>L-alpha-aminoacyl-L-lysine(out) = L-alpha-aminoacyl-L-lysine(in)</text>
        <dbReference type="Rhea" id="RHEA:79383"/>
        <dbReference type="ChEBI" id="CHEBI:229966"/>
    </reaction>
</comment>
<gene>
    <name evidence="27" type="ordered locus">CBUD_1497</name>
</gene>
<comment type="catalytic activity">
    <reaction evidence="16">
        <text>L-lysyl-L-lysine(out) = L-lysyl-L-lysine(in)</text>
        <dbReference type="Rhea" id="RHEA:79403"/>
        <dbReference type="ChEBI" id="CHEBI:229956"/>
    </reaction>
</comment>
<evidence type="ECO:0000256" key="5">
    <source>
        <dbReference type="ARBA" id="ARBA00022989"/>
    </source>
</evidence>
<dbReference type="InterPro" id="IPR052187">
    <property type="entry name" value="MFSD1"/>
</dbReference>
<dbReference type="Proteomes" id="UP000008555">
    <property type="component" value="Chromosome"/>
</dbReference>
<feature type="transmembrane region" description="Helical" evidence="25">
    <location>
        <begin position="235"/>
        <end position="258"/>
    </location>
</feature>
<evidence type="ECO:0000256" key="14">
    <source>
        <dbReference type="ARBA" id="ARBA00044898"/>
    </source>
</evidence>
<evidence type="ECO:0000256" key="21">
    <source>
        <dbReference type="ARBA" id="ARBA00044985"/>
    </source>
</evidence>
<dbReference type="GO" id="GO:0022857">
    <property type="term" value="F:transmembrane transporter activity"/>
    <property type="evidence" value="ECO:0007669"/>
    <property type="project" value="InterPro"/>
</dbReference>
<feature type="transmembrane region" description="Helical" evidence="25">
    <location>
        <begin position="21"/>
        <end position="37"/>
    </location>
</feature>
<evidence type="ECO:0000313" key="28">
    <source>
        <dbReference type="Proteomes" id="UP000008555"/>
    </source>
</evidence>
<feature type="transmembrane region" description="Helical" evidence="25">
    <location>
        <begin position="183"/>
        <end position="202"/>
    </location>
</feature>
<keyword evidence="6 25" id="KW-0472">Membrane</keyword>
<sequence length="443" mass="49307">MKNNREIPLQSQERDPSFLRGTLIPWIICLLAALFYFYDFFLRVTPSVMIHPLMDQFNVGAPTIGFISAFYYYAYTPLQIPSGVIMDRYNPRWVLTLSALLCTVGAFVFATFLSLPAAFFGRILMGVGSAFGFIGALKLAALWLPKKHFALFAGIATALGTIGAVVADILLSRVVVVLGWRQAVYLTVYVGIGLTVLLFLLIRDKPSWVVQVPRSYFSWKHTWGRVLELLKNWRFWMAGFVGCFLFLPISVFASLWGVNFMIQAYHLPPAEGATAVALLFIGSALGFPFAGWFSDRIQNRRVPLFIGISSTFVLTFILIYVPGLPLSVALSLLFLIGFCVGPQALIFAIAREISPPRSTGISTAATNFIVTIGAAIFQPLIGYLLVLYWPGTQTLAGNPFYTVQNYQFALFVLPALLFIAFLMMFAVPKTACQKLYDQRHLTD</sequence>
<dbReference type="SUPFAM" id="SSF103473">
    <property type="entry name" value="MFS general substrate transporter"/>
    <property type="match status" value="1"/>
</dbReference>
<feature type="transmembrane region" description="Helical" evidence="25">
    <location>
        <begin position="270"/>
        <end position="290"/>
    </location>
</feature>
<feature type="transmembrane region" description="Helical" evidence="25">
    <location>
        <begin position="94"/>
        <end position="113"/>
    </location>
</feature>
<comment type="catalytic activity">
    <reaction evidence="12">
        <text>L-lysyl-L-alpha-amino acid(out) = L-lysyl-L-alpha-amino acid(in)</text>
        <dbReference type="Rhea" id="RHEA:79387"/>
        <dbReference type="ChEBI" id="CHEBI:229965"/>
    </reaction>
</comment>
<comment type="catalytic activity">
    <reaction evidence="11">
        <text>L-alpha-aminoacyl-L-histidine(out) = L-alpha-aminoacyl-L-histidine(in)</text>
        <dbReference type="Rhea" id="RHEA:79375"/>
        <dbReference type="ChEBI" id="CHEBI:229967"/>
    </reaction>
</comment>